<dbReference type="AlphaFoldDB" id="A0A6V8SEP0"/>
<evidence type="ECO:0000313" key="2">
    <source>
        <dbReference type="Proteomes" id="UP000580568"/>
    </source>
</evidence>
<evidence type="ECO:0000313" key="1">
    <source>
        <dbReference type="EMBL" id="GFP75022.1"/>
    </source>
</evidence>
<sequence length="49" mass="5860">MGISEKDHAYEVAKKMIIDGESWDKIMEETKLRLKDLKRIQKEEITPHF</sequence>
<name>A0A6V8SEP0_9CLOT</name>
<organism evidence="1 2">
    <name type="scientific">Clostridium fungisolvens</name>
    <dbReference type="NCBI Taxonomy" id="1604897"/>
    <lineage>
        <taxon>Bacteria</taxon>
        <taxon>Bacillati</taxon>
        <taxon>Bacillota</taxon>
        <taxon>Clostridia</taxon>
        <taxon>Eubacteriales</taxon>
        <taxon>Clostridiaceae</taxon>
        <taxon>Clostridium</taxon>
    </lineage>
</organism>
<reference evidence="1 2" key="1">
    <citation type="submission" date="2020-07" db="EMBL/GenBank/DDBJ databases">
        <title>A new beta-1,3-glucan-decomposing anaerobic bacterium isolated from anoxic soil subjected to biological soil disinfestation.</title>
        <authorList>
            <person name="Ueki A."/>
            <person name="Tonouchi A."/>
        </authorList>
    </citation>
    <scope>NUCLEOTIDE SEQUENCE [LARGE SCALE GENOMIC DNA]</scope>
    <source>
        <strain evidence="1 2">TW1</strain>
    </source>
</reference>
<accession>A0A6V8SEP0</accession>
<proteinExistence type="predicted"/>
<dbReference type="EMBL" id="BLZR01000001">
    <property type="protein sequence ID" value="GFP75022.1"/>
    <property type="molecule type" value="Genomic_DNA"/>
</dbReference>
<dbReference type="RefSeq" id="WP_183276555.1">
    <property type="nucleotide sequence ID" value="NZ_BLZR01000001.1"/>
</dbReference>
<comment type="caution">
    <text evidence="1">The sequence shown here is derived from an EMBL/GenBank/DDBJ whole genome shotgun (WGS) entry which is preliminary data.</text>
</comment>
<protein>
    <submittedName>
        <fullName evidence="1">Uncharacterized protein</fullName>
    </submittedName>
</protein>
<dbReference type="Proteomes" id="UP000580568">
    <property type="component" value="Unassembled WGS sequence"/>
</dbReference>
<gene>
    <name evidence="1" type="ORF">bsdtw1_01087</name>
</gene>
<keyword evidence="2" id="KW-1185">Reference proteome</keyword>